<evidence type="ECO:0000313" key="2">
    <source>
        <dbReference type="Proteomes" id="UP000095087"/>
    </source>
</evidence>
<dbReference type="EMBL" id="MASI01000003">
    <property type="protein sequence ID" value="ODA67638.1"/>
    <property type="molecule type" value="Genomic_DNA"/>
</dbReference>
<dbReference type="InterPro" id="IPR025731">
    <property type="entry name" value="YecR-like"/>
</dbReference>
<accession>A0A1E2RZX9</accession>
<dbReference type="Pfam" id="PF13992">
    <property type="entry name" value="YecR"/>
    <property type="match status" value="1"/>
</dbReference>
<evidence type="ECO:0000313" key="1">
    <source>
        <dbReference type="EMBL" id="ODA67638.1"/>
    </source>
</evidence>
<keyword evidence="2" id="KW-1185">Reference proteome</keyword>
<dbReference type="RefSeq" id="WP_069094966.1">
    <property type="nucleotide sequence ID" value="NZ_MASI01000003.1"/>
</dbReference>
<comment type="caution">
    <text evidence="1">The sequence shown here is derived from an EMBL/GenBank/DDBJ whole genome shotgun (WGS) entry which is preliminary data.</text>
</comment>
<organism evidence="1 2">
    <name type="scientific">Methyloligella halotolerans</name>
    <dbReference type="NCBI Taxonomy" id="1177755"/>
    <lineage>
        <taxon>Bacteria</taxon>
        <taxon>Pseudomonadati</taxon>
        <taxon>Pseudomonadota</taxon>
        <taxon>Alphaproteobacteria</taxon>
        <taxon>Hyphomicrobiales</taxon>
        <taxon>Hyphomicrobiaceae</taxon>
        <taxon>Methyloligella</taxon>
    </lineage>
</organism>
<sequence>MRTWYVLIAITFGLAGCATHPELAATGGSRADGTVVLSYSYPALLVPKVEPGEGLDLARQRCQAWGYPDASAFGGQKKTCQDGNMYGCQVFNVDLTYQCTGAARPA</sequence>
<protein>
    <recommendedName>
        <fullName evidence="3">YecR-like lipoprotein</fullName>
    </recommendedName>
</protein>
<dbReference type="STRING" id="1177755.A7A08_01673"/>
<name>A0A1E2RZX9_9HYPH</name>
<proteinExistence type="predicted"/>
<dbReference type="Proteomes" id="UP000095087">
    <property type="component" value="Unassembled WGS sequence"/>
</dbReference>
<reference evidence="1 2" key="1">
    <citation type="submission" date="2016-07" db="EMBL/GenBank/DDBJ databases">
        <title>Draft genome sequence of Methyloligella halotolerans C2T (VKM B-2706T=CCUG 61687T=DSM 25045T), a halotolerant polyhydroxybutyrate accumulating methylotroph.</title>
        <authorList>
            <person name="Vasilenko O.V."/>
            <person name="Doronina N.V."/>
            <person name="Poroshina M.N."/>
            <person name="Tarlachkov S.V."/>
            <person name="Trotsenko Y.A."/>
        </authorList>
    </citation>
    <scope>NUCLEOTIDE SEQUENCE [LARGE SCALE GENOMIC DNA]</scope>
    <source>
        <strain evidence="1 2">VKM B-2706</strain>
    </source>
</reference>
<evidence type="ECO:0008006" key="3">
    <source>
        <dbReference type="Google" id="ProtNLM"/>
    </source>
</evidence>
<gene>
    <name evidence="1" type="ORF">A7A08_01673</name>
</gene>
<dbReference type="AlphaFoldDB" id="A0A1E2RZX9"/>